<evidence type="ECO:0000313" key="1">
    <source>
        <dbReference type="EMBL" id="RHB33795.1"/>
    </source>
</evidence>
<gene>
    <name evidence="1" type="ORF">DW888_14980</name>
</gene>
<dbReference type="PROSITE" id="PS51257">
    <property type="entry name" value="PROKAR_LIPOPROTEIN"/>
    <property type="match status" value="1"/>
</dbReference>
<sequence>MTTRYILPLLMLMIFICSCENEINFNKAARPPKLIMNALINADSTNNILYLNKTGQYVISDVTNASVEVRVNDVLVETPKAIPIPTGDFVSLQKRFLITTKFHPGDKVRIDARTEDGEFHAWAEVVVPQPPIPIEKVDTATALVCEYGNYYNRLLRYRITFSDRPDEKNYYRLVLERRYTLYATMYRRGTISGSLALKDTVLTQQNFRMLPREDVVLTDGHPTTSEDDENGMFEQAQNTYGVFDDSRFSGQSYTMTVYPSGSDSWPYLFESHDVTRRTLDTYVRILSISETDFQYLKALNLSESDFADDVTMEPVTFASNVHGGLGIVSISTETSVKINISDEKYDPYNPY</sequence>
<dbReference type="Proteomes" id="UP000284379">
    <property type="component" value="Unassembled WGS sequence"/>
</dbReference>
<protein>
    <submittedName>
        <fullName evidence="1">DUF4249 domain-containing protein</fullName>
    </submittedName>
</protein>
<comment type="caution">
    <text evidence="1">The sequence shown here is derived from an EMBL/GenBank/DDBJ whole genome shotgun (WGS) entry which is preliminary data.</text>
</comment>
<name>A0A413VJN1_9BACE</name>
<evidence type="ECO:0000313" key="2">
    <source>
        <dbReference type="Proteomes" id="UP000284379"/>
    </source>
</evidence>
<accession>A0A413VJN1</accession>
<dbReference type="AlphaFoldDB" id="A0A413VJN1"/>
<proteinExistence type="predicted"/>
<dbReference type="RefSeq" id="WP_002562548.1">
    <property type="nucleotide sequence ID" value="NZ_CABJFV010000013.1"/>
</dbReference>
<dbReference type="Pfam" id="PF14054">
    <property type="entry name" value="DUF4249"/>
    <property type="match status" value="1"/>
</dbReference>
<dbReference type="EMBL" id="QSGO01000013">
    <property type="protein sequence ID" value="RHB33795.1"/>
    <property type="molecule type" value="Genomic_DNA"/>
</dbReference>
<dbReference type="InterPro" id="IPR025345">
    <property type="entry name" value="DUF4249"/>
</dbReference>
<organism evidence="1 2">
    <name type="scientific">Bacteroides nordii</name>
    <dbReference type="NCBI Taxonomy" id="291645"/>
    <lineage>
        <taxon>Bacteria</taxon>
        <taxon>Pseudomonadati</taxon>
        <taxon>Bacteroidota</taxon>
        <taxon>Bacteroidia</taxon>
        <taxon>Bacteroidales</taxon>
        <taxon>Bacteroidaceae</taxon>
        <taxon>Bacteroides</taxon>
    </lineage>
</organism>
<reference evidence="1 2" key="1">
    <citation type="submission" date="2018-08" db="EMBL/GenBank/DDBJ databases">
        <title>A genome reference for cultivated species of the human gut microbiota.</title>
        <authorList>
            <person name="Zou Y."/>
            <person name="Xue W."/>
            <person name="Luo G."/>
        </authorList>
    </citation>
    <scope>NUCLEOTIDE SEQUENCE [LARGE SCALE GENOMIC DNA]</scope>
    <source>
        <strain evidence="1 2">AM40-30BH</strain>
    </source>
</reference>